<dbReference type="Proteomes" id="UP000265520">
    <property type="component" value="Unassembled WGS sequence"/>
</dbReference>
<organism evidence="1 2">
    <name type="scientific">Trifolium medium</name>
    <dbReference type="NCBI Taxonomy" id="97028"/>
    <lineage>
        <taxon>Eukaryota</taxon>
        <taxon>Viridiplantae</taxon>
        <taxon>Streptophyta</taxon>
        <taxon>Embryophyta</taxon>
        <taxon>Tracheophyta</taxon>
        <taxon>Spermatophyta</taxon>
        <taxon>Magnoliopsida</taxon>
        <taxon>eudicotyledons</taxon>
        <taxon>Gunneridae</taxon>
        <taxon>Pentapetalae</taxon>
        <taxon>rosids</taxon>
        <taxon>fabids</taxon>
        <taxon>Fabales</taxon>
        <taxon>Fabaceae</taxon>
        <taxon>Papilionoideae</taxon>
        <taxon>50 kb inversion clade</taxon>
        <taxon>NPAAA clade</taxon>
        <taxon>Hologalegina</taxon>
        <taxon>IRL clade</taxon>
        <taxon>Trifolieae</taxon>
        <taxon>Trifolium</taxon>
    </lineage>
</organism>
<accession>A0A392TBW2</accession>
<feature type="non-terminal residue" evidence="1">
    <location>
        <position position="19"/>
    </location>
</feature>
<keyword evidence="2" id="KW-1185">Reference proteome</keyword>
<comment type="caution">
    <text evidence="1">The sequence shown here is derived from an EMBL/GenBank/DDBJ whole genome shotgun (WGS) entry which is preliminary data.</text>
</comment>
<proteinExistence type="predicted"/>
<dbReference type="EMBL" id="LXQA010537248">
    <property type="protein sequence ID" value="MCI57917.1"/>
    <property type="molecule type" value="Genomic_DNA"/>
</dbReference>
<evidence type="ECO:0000313" key="1">
    <source>
        <dbReference type="EMBL" id="MCI57917.1"/>
    </source>
</evidence>
<evidence type="ECO:0000313" key="2">
    <source>
        <dbReference type="Proteomes" id="UP000265520"/>
    </source>
</evidence>
<dbReference type="AlphaFoldDB" id="A0A392TBW2"/>
<protein>
    <submittedName>
        <fullName evidence="1">Uncharacterized protein</fullName>
    </submittedName>
</protein>
<sequence length="19" mass="2085">MMSRRPQHQAAAKKGMASV</sequence>
<reference evidence="1 2" key="1">
    <citation type="journal article" date="2018" name="Front. Plant Sci.">
        <title>Red Clover (Trifolium pratense) and Zigzag Clover (T. medium) - A Picture of Genomic Similarities and Differences.</title>
        <authorList>
            <person name="Dluhosova J."/>
            <person name="Istvanek J."/>
            <person name="Nedelnik J."/>
            <person name="Repkova J."/>
        </authorList>
    </citation>
    <scope>NUCLEOTIDE SEQUENCE [LARGE SCALE GENOMIC DNA]</scope>
    <source>
        <strain evidence="2">cv. 10/8</strain>
        <tissue evidence="1">Leaf</tissue>
    </source>
</reference>
<name>A0A392TBW2_9FABA</name>